<dbReference type="OrthoDB" id="371245at2759"/>
<evidence type="ECO:0000313" key="12">
    <source>
        <dbReference type="Proteomes" id="UP000000305"/>
    </source>
</evidence>
<dbReference type="FunCoup" id="E9H0E9">
    <property type="interactions" value="591"/>
</dbReference>
<dbReference type="STRING" id="6669.E9H0E9"/>
<dbReference type="InterPro" id="IPR001680">
    <property type="entry name" value="WD40_rpt"/>
</dbReference>
<dbReference type="HOGENOM" id="CLU_054270_1_0_1"/>
<dbReference type="InParanoid" id="E9H0E9"/>
<evidence type="ECO:0000256" key="3">
    <source>
        <dbReference type="ARBA" id="ARBA00022694"/>
    </source>
</evidence>
<accession>E9H0E9</accession>
<evidence type="ECO:0000256" key="1">
    <source>
        <dbReference type="ARBA" id="ARBA00004123"/>
    </source>
</evidence>
<dbReference type="HAMAP" id="MF_03056">
    <property type="entry name" value="TRM82"/>
    <property type="match status" value="1"/>
</dbReference>
<comment type="similarity">
    <text evidence="8">Belongs to the WD repeat TRM82 family.</text>
</comment>
<dbReference type="OMA" id="FKASETM"/>
<dbReference type="GO" id="GO:0043527">
    <property type="term" value="C:tRNA methyltransferase complex"/>
    <property type="evidence" value="ECO:0000318"/>
    <property type="project" value="GO_Central"/>
</dbReference>
<feature type="compositionally biased region" description="Basic and acidic residues" evidence="10">
    <location>
        <begin position="40"/>
        <end position="57"/>
    </location>
</feature>
<evidence type="ECO:0000256" key="9">
    <source>
        <dbReference type="PROSITE-ProRule" id="PRU00221"/>
    </source>
</evidence>
<evidence type="ECO:0000256" key="5">
    <source>
        <dbReference type="ARBA" id="ARBA00023242"/>
    </source>
</evidence>
<dbReference type="EMBL" id="GL732580">
    <property type="protein sequence ID" value="EFX74796.1"/>
    <property type="molecule type" value="Genomic_DNA"/>
</dbReference>
<dbReference type="Pfam" id="PF00400">
    <property type="entry name" value="WD40"/>
    <property type="match status" value="1"/>
</dbReference>
<dbReference type="PANTHER" id="PTHR16288:SF0">
    <property type="entry name" value="TRNA (GUANINE-N(7)-)-METHYLTRANSFERASE NON-CATALYTIC SUBUNIT WDR4"/>
    <property type="match status" value="1"/>
</dbReference>
<keyword evidence="2 8" id="KW-0853">WD repeat</keyword>
<evidence type="ECO:0000313" key="11">
    <source>
        <dbReference type="EMBL" id="EFX74796.1"/>
    </source>
</evidence>
<dbReference type="InterPro" id="IPR036322">
    <property type="entry name" value="WD40_repeat_dom_sf"/>
</dbReference>
<feature type="region of interest" description="Disordered" evidence="10">
    <location>
        <begin position="33"/>
        <end position="67"/>
    </location>
</feature>
<organism evidence="11 12">
    <name type="scientific">Daphnia pulex</name>
    <name type="common">Water flea</name>
    <dbReference type="NCBI Taxonomy" id="6669"/>
    <lineage>
        <taxon>Eukaryota</taxon>
        <taxon>Metazoa</taxon>
        <taxon>Ecdysozoa</taxon>
        <taxon>Arthropoda</taxon>
        <taxon>Crustacea</taxon>
        <taxon>Branchiopoda</taxon>
        <taxon>Diplostraca</taxon>
        <taxon>Cladocera</taxon>
        <taxon>Anomopoda</taxon>
        <taxon>Daphniidae</taxon>
        <taxon>Daphnia</taxon>
    </lineage>
</organism>
<dbReference type="GO" id="GO:0106004">
    <property type="term" value="P:tRNA (guanine-N7)-methylation"/>
    <property type="evidence" value="ECO:0007669"/>
    <property type="project" value="UniProtKB-UniRule"/>
</dbReference>
<evidence type="ECO:0000256" key="4">
    <source>
        <dbReference type="ARBA" id="ARBA00022737"/>
    </source>
</evidence>
<keyword evidence="5 8" id="KW-0539">Nucleus</keyword>
<evidence type="ECO:0000256" key="2">
    <source>
        <dbReference type="ARBA" id="ARBA00022574"/>
    </source>
</evidence>
<dbReference type="PANTHER" id="PTHR16288">
    <property type="entry name" value="WD40 REPEAT PROTEIN 4"/>
    <property type="match status" value="1"/>
</dbReference>
<dbReference type="PROSITE" id="PS50082">
    <property type="entry name" value="WD_REPEATS_2"/>
    <property type="match status" value="1"/>
</dbReference>
<evidence type="ECO:0000256" key="10">
    <source>
        <dbReference type="SAM" id="MobiDB-lite"/>
    </source>
</evidence>
<dbReference type="eggNOG" id="KOG3914">
    <property type="taxonomic scope" value="Eukaryota"/>
</dbReference>
<dbReference type="GO" id="GO:0005829">
    <property type="term" value="C:cytosol"/>
    <property type="evidence" value="ECO:0000318"/>
    <property type="project" value="GO_Central"/>
</dbReference>
<keyword evidence="3 8" id="KW-0819">tRNA processing</keyword>
<dbReference type="SUPFAM" id="SSF50978">
    <property type="entry name" value="WD40 repeat-like"/>
    <property type="match status" value="1"/>
</dbReference>
<sequence length="404" mass="44845">MAPFVARGNLIVIGSEVSILTIDTTTGILKHASIPPLSENHAEKTKQEPQTENKQPDKISQNTNSEDNSHLNMGTCLALSMCASFLAVCTSDKNLTVWNLSSMDVLKQWKAARKVSSLTFISDSSQLLVADKAGDCFTYSLNDPTGQGKLILGHLSMLLDVVVSSDNKFVITSERDEKIRVSCLPNAYNIHSYCLGHTEFVTSLAFIQNNLLLSGSGDGTLRIWDYLDGKMLHTENLKETSDQEMEKAVRSVVVFKASETMSIAAVLLDRIKTVFLFKIIGAETKFQRQTLPFVAQPLEAAFTECGSLYVLTDSASNPIEYFGKDESFLYTLGESAIVGNLIANPSHLKIVQECVQTCNGDLKPLFKRWFDNVQVYRERKIEQQVKPKIENSDVTSSPKRLRVE</sequence>
<dbReference type="Proteomes" id="UP000000305">
    <property type="component" value="Unassembled WGS sequence"/>
</dbReference>
<keyword evidence="4 8" id="KW-0677">Repeat</keyword>
<dbReference type="KEGG" id="dpx:DAPPUDRAFT_306962"/>
<proteinExistence type="inferred from homology"/>
<gene>
    <name evidence="11" type="ORF">DAPPUDRAFT_306962</name>
</gene>
<comment type="subcellular location">
    <subcellularLocation>
        <location evidence="1 8">Nucleus</location>
    </subcellularLocation>
</comment>
<dbReference type="AlphaFoldDB" id="E9H0E9"/>
<evidence type="ECO:0000256" key="7">
    <source>
        <dbReference type="ARBA" id="ARBA00093542"/>
    </source>
</evidence>
<dbReference type="GO" id="GO:0005634">
    <property type="term" value="C:nucleus"/>
    <property type="evidence" value="ECO:0000318"/>
    <property type="project" value="GO_Central"/>
</dbReference>
<dbReference type="GO" id="GO:0006400">
    <property type="term" value="P:tRNA modification"/>
    <property type="evidence" value="ECO:0000318"/>
    <property type="project" value="GO_Central"/>
</dbReference>
<comment type="subunit">
    <text evidence="7">Forms a heterodimer with the catalytic subunit Mettl1. Interacts with mei-P26 and weakly interacts with bgcn; required for the function or formation of the mei-P26-bgcn-bam-sxl complex. Interacts with nanos; may be involved in mei-P26-dependent derepression of the BMP signaling pathway. Interacts with Myc; the interaction may be mediated by mei-P26 and may be involved in the regulation of ribosome biogenesis.</text>
</comment>
<dbReference type="UniPathway" id="UPA00989"/>
<reference evidence="11 12" key="1">
    <citation type="journal article" date="2011" name="Science">
        <title>The ecoresponsive genome of Daphnia pulex.</title>
        <authorList>
            <person name="Colbourne J.K."/>
            <person name="Pfrender M.E."/>
            <person name="Gilbert D."/>
            <person name="Thomas W.K."/>
            <person name="Tucker A."/>
            <person name="Oakley T.H."/>
            <person name="Tokishita S."/>
            <person name="Aerts A."/>
            <person name="Arnold G.J."/>
            <person name="Basu M.K."/>
            <person name="Bauer D.J."/>
            <person name="Caceres C.E."/>
            <person name="Carmel L."/>
            <person name="Casola C."/>
            <person name="Choi J.H."/>
            <person name="Detter J.C."/>
            <person name="Dong Q."/>
            <person name="Dusheyko S."/>
            <person name="Eads B.D."/>
            <person name="Frohlich T."/>
            <person name="Geiler-Samerotte K.A."/>
            <person name="Gerlach D."/>
            <person name="Hatcher P."/>
            <person name="Jogdeo S."/>
            <person name="Krijgsveld J."/>
            <person name="Kriventseva E.V."/>
            <person name="Kultz D."/>
            <person name="Laforsch C."/>
            <person name="Lindquist E."/>
            <person name="Lopez J."/>
            <person name="Manak J.R."/>
            <person name="Muller J."/>
            <person name="Pangilinan J."/>
            <person name="Patwardhan R.P."/>
            <person name="Pitluck S."/>
            <person name="Pritham E.J."/>
            <person name="Rechtsteiner A."/>
            <person name="Rho M."/>
            <person name="Rogozin I.B."/>
            <person name="Sakarya O."/>
            <person name="Salamov A."/>
            <person name="Schaack S."/>
            <person name="Shapiro H."/>
            <person name="Shiga Y."/>
            <person name="Skalitzky C."/>
            <person name="Smith Z."/>
            <person name="Souvorov A."/>
            <person name="Sung W."/>
            <person name="Tang Z."/>
            <person name="Tsuchiya D."/>
            <person name="Tu H."/>
            <person name="Vos H."/>
            <person name="Wang M."/>
            <person name="Wolf Y.I."/>
            <person name="Yamagata H."/>
            <person name="Yamada T."/>
            <person name="Ye Y."/>
            <person name="Shaw J.R."/>
            <person name="Andrews J."/>
            <person name="Crease T.J."/>
            <person name="Tang H."/>
            <person name="Lucas S.M."/>
            <person name="Robertson H.M."/>
            <person name="Bork P."/>
            <person name="Koonin E.V."/>
            <person name="Zdobnov E.M."/>
            <person name="Grigoriev I.V."/>
            <person name="Lynch M."/>
            <person name="Boore J.L."/>
        </authorList>
    </citation>
    <scope>NUCLEOTIDE SEQUENCE [LARGE SCALE GENOMIC DNA]</scope>
</reference>
<protein>
    <recommendedName>
        <fullName evidence="8">tRNA (guanine-N(7)-)-methyltransferase non-catalytic subunit</fullName>
    </recommendedName>
    <alternativeName>
        <fullName evidence="8">WD repeat-containing protein 4 homolog</fullName>
    </alternativeName>
</protein>
<comment type="function">
    <text evidence="6">Required for the Mettl1-dependent formation of N(7)-methylguanine at position 46 (m7G46) in tRNA. In the Mettl1-wuho methyltransferase complex, it is required to stabilize and induce conformational changes of the catalytic subunit. Required for binding of nanos mRNA and repression of translation by the mei-P26-bgcn-bam-sxl complex. May cooperate with mei-P26 and nanos to derepress the BMP signaling pathway. May cooperate with mei-P26 to suppress expression of a subset of microRNAs. May cooperate with mei-P26 to regulate bam expression levels in germline cells during gametogenesis. Required to promote mitosis to meiosis transition during gametogenesis. May regulate germline cell division in part by regulating ribosome biogenesis.</text>
</comment>
<feature type="compositionally biased region" description="Polar residues" evidence="10">
    <location>
        <begin position="58"/>
        <end position="67"/>
    </location>
</feature>
<dbReference type="Gene3D" id="2.130.10.10">
    <property type="entry name" value="YVTN repeat-like/Quinoprotein amine dehydrogenase"/>
    <property type="match status" value="1"/>
</dbReference>
<keyword evidence="12" id="KW-1185">Reference proteome</keyword>
<evidence type="ECO:0000256" key="8">
    <source>
        <dbReference type="HAMAP-Rule" id="MF_03056"/>
    </source>
</evidence>
<evidence type="ECO:0000256" key="6">
    <source>
        <dbReference type="ARBA" id="ARBA00093337"/>
    </source>
</evidence>
<comment type="pathway">
    <text evidence="8">tRNA modification; N(7)-methylguanine-tRNA biosynthesis.</text>
</comment>
<dbReference type="PROSITE" id="PS50294">
    <property type="entry name" value="WD_REPEATS_REGION"/>
    <property type="match status" value="1"/>
</dbReference>
<dbReference type="InterPro" id="IPR028884">
    <property type="entry name" value="Trm82"/>
</dbReference>
<feature type="repeat" description="WD" evidence="9">
    <location>
        <begin position="194"/>
        <end position="234"/>
    </location>
</feature>
<name>E9H0E9_DAPPU</name>
<dbReference type="SMART" id="SM00320">
    <property type="entry name" value="WD40"/>
    <property type="match status" value="4"/>
</dbReference>
<comment type="function">
    <text evidence="8">Required for the formation of N(7)-methylguanine at position 46 (m7G46) in tRNA. In the complex, it is required to stabilize and induce conformational changes of the catalytic subunit.</text>
</comment>
<dbReference type="InterPro" id="IPR015943">
    <property type="entry name" value="WD40/YVTN_repeat-like_dom_sf"/>
</dbReference>